<dbReference type="Proteomes" id="UP000694389">
    <property type="component" value="Unassembled WGS sequence"/>
</dbReference>
<dbReference type="PROSITE" id="PS00028">
    <property type="entry name" value="ZINC_FINGER_C2H2_1"/>
    <property type="match status" value="4"/>
</dbReference>
<evidence type="ECO:0000256" key="6">
    <source>
        <dbReference type="ARBA" id="ARBA00023015"/>
    </source>
</evidence>
<dbReference type="PANTHER" id="PTHR24379:SF123">
    <property type="entry name" value="ZINC FINGER AND BTB DOMAIN CONTAINING 17"/>
    <property type="match status" value="1"/>
</dbReference>
<comment type="subcellular location">
    <subcellularLocation>
        <location evidence="1">Nucleus</location>
    </subcellularLocation>
</comment>
<dbReference type="GO" id="GO:0008270">
    <property type="term" value="F:zinc ion binding"/>
    <property type="evidence" value="ECO:0007669"/>
    <property type="project" value="UniProtKB-KW"/>
</dbReference>
<feature type="domain" description="C2H2-type" evidence="12">
    <location>
        <begin position="482"/>
        <end position="509"/>
    </location>
</feature>
<evidence type="ECO:0000256" key="7">
    <source>
        <dbReference type="ARBA" id="ARBA00023125"/>
    </source>
</evidence>
<dbReference type="GO" id="GO:0003677">
    <property type="term" value="F:DNA binding"/>
    <property type="evidence" value="ECO:0007669"/>
    <property type="project" value="UniProtKB-KW"/>
</dbReference>
<evidence type="ECO:0000259" key="12">
    <source>
        <dbReference type="PROSITE" id="PS50157"/>
    </source>
</evidence>
<gene>
    <name evidence="13" type="primary">LOC127359763</name>
</gene>
<dbReference type="InterPro" id="IPR013087">
    <property type="entry name" value="Znf_C2H2_type"/>
</dbReference>
<dbReference type="SUPFAM" id="SSF57667">
    <property type="entry name" value="beta-beta-alpha zinc fingers"/>
    <property type="match status" value="3"/>
</dbReference>
<dbReference type="FunFam" id="3.30.160.60:FF:002343">
    <property type="entry name" value="Zinc finger protein 33A"/>
    <property type="match status" value="1"/>
</dbReference>
<dbReference type="PROSITE" id="PS50157">
    <property type="entry name" value="ZINC_FINGER_C2H2_2"/>
    <property type="match status" value="4"/>
</dbReference>
<accession>A0A8P4GEB3</accession>
<evidence type="ECO:0000256" key="10">
    <source>
        <dbReference type="PROSITE-ProRule" id="PRU00042"/>
    </source>
</evidence>
<feature type="region of interest" description="Disordered" evidence="11">
    <location>
        <begin position="107"/>
        <end position="173"/>
    </location>
</feature>
<dbReference type="GeneTree" id="ENSGT00940000164868"/>
<keyword evidence="6" id="KW-0805">Transcription regulation</keyword>
<evidence type="ECO:0000256" key="8">
    <source>
        <dbReference type="ARBA" id="ARBA00023163"/>
    </source>
</evidence>
<keyword evidence="4 10" id="KW-0863">Zinc-finger</keyword>
<keyword evidence="14" id="KW-1185">Reference proteome</keyword>
<feature type="domain" description="C2H2-type" evidence="12">
    <location>
        <begin position="566"/>
        <end position="593"/>
    </location>
</feature>
<evidence type="ECO:0000256" key="2">
    <source>
        <dbReference type="ARBA" id="ARBA00022723"/>
    </source>
</evidence>
<dbReference type="GO" id="GO:0005634">
    <property type="term" value="C:nucleus"/>
    <property type="evidence" value="ECO:0007669"/>
    <property type="project" value="UniProtKB-SubCell"/>
</dbReference>
<reference evidence="13" key="1">
    <citation type="submission" date="2025-08" db="UniProtKB">
        <authorList>
            <consortium name="Ensembl"/>
        </authorList>
    </citation>
    <scope>IDENTIFICATION</scope>
</reference>
<keyword evidence="8" id="KW-0804">Transcription</keyword>
<keyword evidence="3" id="KW-0677">Repeat</keyword>
<evidence type="ECO:0000256" key="5">
    <source>
        <dbReference type="ARBA" id="ARBA00022833"/>
    </source>
</evidence>
<dbReference type="Pfam" id="PF00096">
    <property type="entry name" value="zf-C2H2"/>
    <property type="match status" value="2"/>
</dbReference>
<name>A0A8P4GEB3_DICLA</name>
<keyword evidence="7" id="KW-0238">DNA-binding</keyword>
<proteinExistence type="predicted"/>
<dbReference type="SMART" id="SM00355">
    <property type="entry name" value="ZnF_C2H2"/>
    <property type="match status" value="6"/>
</dbReference>
<feature type="domain" description="C2H2-type" evidence="12">
    <location>
        <begin position="538"/>
        <end position="565"/>
    </location>
</feature>
<evidence type="ECO:0000313" key="14">
    <source>
        <dbReference type="Proteomes" id="UP000694389"/>
    </source>
</evidence>
<dbReference type="Ensembl" id="ENSDLAT00005075412.1">
    <property type="protein sequence ID" value="ENSDLAP00005080196.1"/>
    <property type="gene ID" value="ENSDLAG00005030759.1"/>
</dbReference>
<feature type="domain" description="C2H2-type" evidence="12">
    <location>
        <begin position="510"/>
        <end position="537"/>
    </location>
</feature>
<protein>
    <recommendedName>
        <fullName evidence="12">C2H2-type domain-containing protein</fullName>
    </recommendedName>
</protein>
<feature type="compositionally biased region" description="Acidic residues" evidence="11">
    <location>
        <begin position="353"/>
        <end position="371"/>
    </location>
</feature>
<dbReference type="AlphaFoldDB" id="A0A8P4GEB3"/>
<dbReference type="InterPro" id="IPR036236">
    <property type="entry name" value="Znf_C2H2_sf"/>
</dbReference>
<feature type="compositionally biased region" description="Basic residues" evidence="11">
    <location>
        <begin position="395"/>
        <end position="413"/>
    </location>
</feature>
<evidence type="ECO:0000313" key="13">
    <source>
        <dbReference type="Ensembl" id="ENSDLAP00005080196.1"/>
    </source>
</evidence>
<keyword evidence="2" id="KW-0479">Metal-binding</keyword>
<dbReference type="FunFam" id="3.30.160.60:FF:001049">
    <property type="entry name" value="zinc finger protein 319"/>
    <property type="match status" value="1"/>
</dbReference>
<evidence type="ECO:0000256" key="1">
    <source>
        <dbReference type="ARBA" id="ARBA00004123"/>
    </source>
</evidence>
<feature type="compositionally biased region" description="Basic and acidic residues" evidence="11">
    <location>
        <begin position="372"/>
        <end position="382"/>
    </location>
</feature>
<evidence type="ECO:0000256" key="4">
    <source>
        <dbReference type="ARBA" id="ARBA00022771"/>
    </source>
</evidence>
<dbReference type="FunFam" id="3.30.160.60:FF:000030">
    <property type="entry name" value="Zinc finger protein 628"/>
    <property type="match status" value="1"/>
</dbReference>
<keyword evidence="5" id="KW-0862">Zinc</keyword>
<evidence type="ECO:0000256" key="9">
    <source>
        <dbReference type="ARBA" id="ARBA00023242"/>
    </source>
</evidence>
<feature type="region of interest" description="Disordered" evidence="11">
    <location>
        <begin position="280"/>
        <end position="413"/>
    </location>
</feature>
<dbReference type="Gene3D" id="3.30.160.60">
    <property type="entry name" value="Classic Zinc Finger"/>
    <property type="match status" value="5"/>
</dbReference>
<reference evidence="13" key="2">
    <citation type="submission" date="2025-09" db="UniProtKB">
        <authorList>
            <consortium name="Ensembl"/>
        </authorList>
    </citation>
    <scope>IDENTIFICATION</scope>
</reference>
<dbReference type="FunFam" id="3.30.160.60:FF:000446">
    <property type="entry name" value="Zinc finger protein"/>
    <property type="match status" value="1"/>
</dbReference>
<feature type="compositionally biased region" description="Polar residues" evidence="11">
    <location>
        <begin position="298"/>
        <end position="331"/>
    </location>
</feature>
<organism evidence="13 14">
    <name type="scientific">Dicentrarchus labrax</name>
    <name type="common">European seabass</name>
    <name type="synonym">Morone labrax</name>
    <dbReference type="NCBI Taxonomy" id="13489"/>
    <lineage>
        <taxon>Eukaryota</taxon>
        <taxon>Metazoa</taxon>
        <taxon>Chordata</taxon>
        <taxon>Craniata</taxon>
        <taxon>Vertebrata</taxon>
        <taxon>Euteleostomi</taxon>
        <taxon>Actinopterygii</taxon>
        <taxon>Neopterygii</taxon>
        <taxon>Teleostei</taxon>
        <taxon>Neoteleostei</taxon>
        <taxon>Acanthomorphata</taxon>
        <taxon>Eupercaria</taxon>
        <taxon>Moronidae</taxon>
        <taxon>Dicentrarchus</taxon>
    </lineage>
</organism>
<evidence type="ECO:0000256" key="3">
    <source>
        <dbReference type="ARBA" id="ARBA00022737"/>
    </source>
</evidence>
<sequence>MPYSVQELHYWAVLSELKRCDEFFCVLVLKSPVNELKCPRGLREPDFLNLLRSTFPQVTGQFDVFTVDATRKLTPLKLQTLTPEEIQKSIKSTGKGRSALYIRAQRAEKINTEQLPPPESEDEATSDAGNADAVDTNRESAEEPVQSMSLDQENLRDPEYQTATRGQSVKMKGSRRDPLKLRVCLLQDHTNVLKIGVLKSPVNELKCPRGLREPDFLNLLRSTFPQVTGQFDVFTVDATRKLTPLKLQTLTPEEIQRSIKSTGKGRSALYIRAQRAEKSLINTEQLPSPESEDEATSDAGNTDCLSSSFSSVNTNRTDRLSNNSRRQQQIETAEDGEQRGLSDDFSTLSPAESDGDNEEDEEEEVEEDGRDDDWKPDRKEEGLSDGEAEVNSSKTARRRRVDHSGVKTKRRKQMQLSLKAATDGGDAPSCKVCGALHRSKTMLIKHALSHVDDSEWRCGVCGEHSESAEELRSHLESHQKTHSCNICGKSFLTVGSLERHATLHTGEKPYKCDICHKAYAHKAGLRNHWWEHVEDKPHKCDVCSQSFAFKQQLRVHSSTHTGEKPYRCDVCGKCVTDFRALSRHKLGHSGENATPVRSVGRDF</sequence>
<evidence type="ECO:0000256" key="11">
    <source>
        <dbReference type="SAM" id="MobiDB-lite"/>
    </source>
</evidence>
<keyword evidence="9" id="KW-0539">Nucleus</keyword>
<dbReference type="PANTHER" id="PTHR24379">
    <property type="entry name" value="KRAB AND ZINC FINGER DOMAIN-CONTAINING"/>
    <property type="match status" value="1"/>
</dbReference>